<dbReference type="SUPFAM" id="SSF49401">
    <property type="entry name" value="Bacterial adhesins"/>
    <property type="match status" value="1"/>
</dbReference>
<evidence type="ECO:0000313" key="2">
    <source>
        <dbReference type="EMBL" id="PDN80888.1"/>
    </source>
</evidence>
<dbReference type="Gene3D" id="2.60.40.1090">
    <property type="entry name" value="Fimbrial-type adhesion domain"/>
    <property type="match status" value="1"/>
</dbReference>
<accession>A0A2A6D454</accession>
<feature type="chain" id="PRO_5012065853" description="Fimbrial protein" evidence="1">
    <location>
        <begin position="21"/>
        <end position="296"/>
    </location>
</feature>
<dbReference type="Proteomes" id="UP000873581">
    <property type="component" value="Unassembled WGS sequence"/>
</dbReference>
<sequence>MGKSLALSLLWGILSLPSYADELKEVSFGEIISKFEAPVHTVLAEQTVVLALNECFGERCKNYRIRWESIGNTISSSPGTKKFLFSSGVSGIGIEADTSMFNLFDRQEIVFRVLKLGIKNGSGSFYNGQPLLKWYLETLQNGSWDVVQTGVLRVDGSLHAGTCSPIQGDLHFDMMPVSINMLKELRIGEKLHNFASHQSIPVKCSPGVADMFSIRFSGEHYQGAPWILKAGNNVGFIAEITTSEKRIMWNSSESYDGAIPESGIVDIPITVYYTKAGNDIGSGEIQAHGTFTISYR</sequence>
<gene>
    <name evidence="2" type="ORF">CIC26_22575</name>
</gene>
<name>A0A2A6D454_SALER</name>
<dbReference type="GO" id="GO:0009289">
    <property type="term" value="C:pilus"/>
    <property type="evidence" value="ECO:0007669"/>
    <property type="project" value="InterPro"/>
</dbReference>
<reference evidence="2" key="1">
    <citation type="submission" date="2017-08" db="EMBL/GenBank/DDBJ databases">
        <title>Whole genome sequencing of Salmonella enterica.</title>
        <authorList>
            <person name="Bell R."/>
            <person name="Levy K."/>
        </authorList>
    </citation>
    <scope>NUCLEOTIDE SEQUENCE [LARGE SCALE GENOMIC DNA]</scope>
    <source>
        <strain evidence="2">CFSAN060805</strain>
    </source>
</reference>
<comment type="caution">
    <text evidence="2">The sequence shown here is derived from an EMBL/GenBank/DDBJ whole genome shotgun (WGS) entry which is preliminary data.</text>
</comment>
<feature type="signal peptide" evidence="1">
    <location>
        <begin position="1"/>
        <end position="20"/>
    </location>
</feature>
<evidence type="ECO:0000256" key="1">
    <source>
        <dbReference type="SAM" id="SignalP"/>
    </source>
</evidence>
<organism evidence="2">
    <name type="scientific">Salmonella enterica</name>
    <name type="common">Salmonella choleraesuis</name>
    <dbReference type="NCBI Taxonomy" id="28901"/>
    <lineage>
        <taxon>Bacteria</taxon>
        <taxon>Pseudomonadati</taxon>
        <taxon>Pseudomonadota</taxon>
        <taxon>Gammaproteobacteria</taxon>
        <taxon>Enterobacterales</taxon>
        <taxon>Enterobacteriaceae</taxon>
        <taxon>Salmonella</taxon>
    </lineage>
</organism>
<dbReference type="EMBL" id="NPLM01000013">
    <property type="protein sequence ID" value="PDN80888.1"/>
    <property type="molecule type" value="Genomic_DNA"/>
</dbReference>
<keyword evidence="1" id="KW-0732">Signal</keyword>
<evidence type="ECO:0008006" key="3">
    <source>
        <dbReference type="Google" id="ProtNLM"/>
    </source>
</evidence>
<dbReference type="InterPro" id="IPR036937">
    <property type="entry name" value="Adhesion_dom_fimbrial_sf"/>
</dbReference>
<dbReference type="RefSeq" id="WP_023972478.1">
    <property type="nucleotide sequence ID" value="NZ_CP075111.1"/>
</dbReference>
<dbReference type="InterPro" id="IPR008966">
    <property type="entry name" value="Adhesion_dom_sf"/>
</dbReference>
<dbReference type="GO" id="GO:0007155">
    <property type="term" value="P:cell adhesion"/>
    <property type="evidence" value="ECO:0007669"/>
    <property type="project" value="InterPro"/>
</dbReference>
<dbReference type="AlphaFoldDB" id="A0A2A6D454"/>
<protein>
    <recommendedName>
        <fullName evidence="3">Fimbrial protein</fullName>
    </recommendedName>
</protein>
<proteinExistence type="predicted"/>